<dbReference type="EMBL" id="PYHP01000045">
    <property type="protein sequence ID" value="PUA37904.1"/>
    <property type="molecule type" value="Genomic_DNA"/>
</dbReference>
<dbReference type="RefSeq" id="WP_189597097.1">
    <property type="nucleotide sequence ID" value="NZ_PYHP01000045.1"/>
</dbReference>
<reference evidence="3 4" key="1">
    <citation type="submission" date="2018-03" db="EMBL/GenBank/DDBJ databases">
        <title>Genome sequence of Paenibacillus elgii strain AC13 an antimicrobial compound producing bacteria.</title>
        <authorList>
            <person name="Kurokawa A.S."/>
            <person name="Araujo J.F."/>
            <person name="Costa R.A."/>
            <person name="Ortega D.B."/>
            <person name="Pires A.S."/>
            <person name="Pappas G.J.Jr."/>
            <person name="Franco O.L."/>
            <person name="Barreto C."/>
            <person name="Magalhaes B.S."/>
            <person name="Kruger R.H."/>
        </authorList>
    </citation>
    <scope>NUCLEOTIDE SEQUENCE [LARGE SCALE GENOMIC DNA]</scope>
    <source>
        <strain evidence="3 4">AC13</strain>
    </source>
</reference>
<sequence>TADNVKLTITNDKATTPKPPIPPVTIQGSLTVKKVDSAQNDLLLSGATFELYEKKDASLNLIGTKTTDASGTVVFDKLPAGDYV</sequence>
<dbReference type="SUPFAM" id="SSF49478">
    <property type="entry name" value="Cna protein B-type domain"/>
    <property type="match status" value="1"/>
</dbReference>
<evidence type="ECO:0000256" key="1">
    <source>
        <dbReference type="SAM" id="MobiDB-lite"/>
    </source>
</evidence>
<evidence type="ECO:0000259" key="2">
    <source>
        <dbReference type="Pfam" id="PF17802"/>
    </source>
</evidence>
<protein>
    <recommendedName>
        <fullName evidence="2">SpaA-like prealbumin fold domain-containing protein</fullName>
    </recommendedName>
</protein>
<feature type="domain" description="SpaA-like prealbumin fold" evidence="2">
    <location>
        <begin position="28"/>
        <end position="84"/>
    </location>
</feature>
<evidence type="ECO:0000313" key="4">
    <source>
        <dbReference type="Proteomes" id="UP000244184"/>
    </source>
</evidence>
<dbReference type="AlphaFoldDB" id="A0A2T6G169"/>
<dbReference type="InterPro" id="IPR013783">
    <property type="entry name" value="Ig-like_fold"/>
</dbReference>
<gene>
    <name evidence="3" type="ORF">C8Z91_17685</name>
</gene>
<evidence type="ECO:0000313" key="3">
    <source>
        <dbReference type="EMBL" id="PUA37904.1"/>
    </source>
</evidence>
<dbReference type="Pfam" id="PF17802">
    <property type="entry name" value="SpaA"/>
    <property type="match status" value="1"/>
</dbReference>
<feature type="non-terminal residue" evidence="3">
    <location>
        <position position="84"/>
    </location>
</feature>
<feature type="compositionally biased region" description="Polar residues" evidence="1">
    <location>
        <begin position="1"/>
        <end position="14"/>
    </location>
</feature>
<feature type="non-terminal residue" evidence="3">
    <location>
        <position position="1"/>
    </location>
</feature>
<dbReference type="Gene3D" id="2.60.40.10">
    <property type="entry name" value="Immunoglobulins"/>
    <property type="match status" value="1"/>
</dbReference>
<comment type="caution">
    <text evidence="3">The sequence shown here is derived from an EMBL/GenBank/DDBJ whole genome shotgun (WGS) entry which is preliminary data.</text>
</comment>
<accession>A0A2T6G169</accession>
<dbReference type="Proteomes" id="UP000244184">
    <property type="component" value="Unassembled WGS sequence"/>
</dbReference>
<name>A0A2T6G169_9BACL</name>
<dbReference type="InterPro" id="IPR041033">
    <property type="entry name" value="SpaA_PFL_dom_1"/>
</dbReference>
<organism evidence="3 4">
    <name type="scientific">Paenibacillus elgii</name>
    <dbReference type="NCBI Taxonomy" id="189691"/>
    <lineage>
        <taxon>Bacteria</taxon>
        <taxon>Bacillati</taxon>
        <taxon>Bacillota</taxon>
        <taxon>Bacilli</taxon>
        <taxon>Bacillales</taxon>
        <taxon>Paenibacillaceae</taxon>
        <taxon>Paenibacillus</taxon>
    </lineage>
</organism>
<proteinExistence type="predicted"/>
<feature type="region of interest" description="Disordered" evidence="1">
    <location>
        <begin position="1"/>
        <end position="22"/>
    </location>
</feature>